<dbReference type="KEGG" id="dgo:DGo_PA0093"/>
<dbReference type="HOGENOM" id="CLU_1737540_0_0_0"/>
<evidence type="ECO:0000313" key="2">
    <source>
        <dbReference type="EMBL" id="AFD26979.1"/>
    </source>
</evidence>
<dbReference type="EMBL" id="CP002192">
    <property type="protein sequence ID" value="AFD26979.1"/>
    <property type="molecule type" value="Genomic_DNA"/>
</dbReference>
<gene>
    <name evidence="2" type="ordered locus">DGo_PA0093</name>
</gene>
<evidence type="ECO:0000313" key="3">
    <source>
        <dbReference type="Proteomes" id="UP000007575"/>
    </source>
</evidence>
<name>H8H0W0_DEIGI</name>
<geneLocation type="plasmid" evidence="2 3">
    <name>P1</name>
</geneLocation>
<keyword evidence="3" id="KW-1185">Reference proteome</keyword>
<dbReference type="Proteomes" id="UP000007575">
    <property type="component" value="Plasmid P1"/>
</dbReference>
<evidence type="ECO:0000256" key="1">
    <source>
        <dbReference type="SAM" id="MobiDB-lite"/>
    </source>
</evidence>
<reference evidence="2 3" key="1">
    <citation type="journal article" date="2012" name="PLoS ONE">
        <title>Genome sequence and transcriptome analysis of the radioresistant bacterium Deinococcus gobiensis: insights into the extreme environmental adaptations.</title>
        <authorList>
            <person name="Yuan M."/>
            <person name="Chen M."/>
            <person name="Zhang W."/>
            <person name="Lu W."/>
            <person name="Wang J."/>
            <person name="Yang M."/>
            <person name="Zhao P."/>
            <person name="Tang R."/>
            <person name="Li X."/>
            <person name="Hao Y."/>
            <person name="Zhou Z."/>
            <person name="Zhan Y."/>
            <person name="Yu H."/>
            <person name="Teng C."/>
            <person name="Yan Y."/>
            <person name="Ping S."/>
            <person name="Wang Y."/>
            <person name="Lin M."/>
        </authorList>
    </citation>
    <scope>NUCLEOTIDE SEQUENCE [LARGE SCALE GENOMIC DNA]</scope>
    <source>
        <strain evidence="3">DSM 21396 / JCM 16679 / CGMCC 1.7299 / I-0</strain>
        <plasmid evidence="2">P1</plasmid>
    </source>
</reference>
<sequence>MNLLHLLTTFEEETDIRPGSRMCVMRLGRPWRVCEVTALSGNVLAVTTGHEYFLDSGLPLRESKGVRIVPLERKHIEYLMVVDFQKAVEKLNLRHLNEAQWRFLLPAATRVLSLTEELRGAPSLSTQAWEDPSDVSPAGPLTRDKTSPAH</sequence>
<protein>
    <submittedName>
        <fullName evidence="2">Uncharacterized protein</fullName>
    </submittedName>
</protein>
<dbReference type="AlphaFoldDB" id="H8H0W0"/>
<dbReference type="PATRIC" id="fig|745776.4.peg.3131"/>
<organism evidence="2 3">
    <name type="scientific">Deinococcus gobiensis (strain DSM 21396 / JCM 16679 / CGMCC 1.7299 / I-0)</name>
    <dbReference type="NCBI Taxonomy" id="745776"/>
    <lineage>
        <taxon>Bacteria</taxon>
        <taxon>Thermotogati</taxon>
        <taxon>Deinococcota</taxon>
        <taxon>Deinococci</taxon>
        <taxon>Deinococcales</taxon>
        <taxon>Deinococcaceae</taxon>
        <taxon>Deinococcus</taxon>
    </lineage>
</organism>
<feature type="region of interest" description="Disordered" evidence="1">
    <location>
        <begin position="123"/>
        <end position="150"/>
    </location>
</feature>
<keyword evidence="2" id="KW-0614">Plasmid</keyword>
<accession>H8H0W0</accession>
<proteinExistence type="predicted"/>